<keyword evidence="9" id="KW-0862">Zinc</keyword>
<keyword evidence="6 13" id="KW-0812">Transmembrane</keyword>
<dbReference type="EMBL" id="MHOJ01000042">
    <property type="protein sequence ID" value="OGZ61462.1"/>
    <property type="molecule type" value="Genomic_DNA"/>
</dbReference>
<keyword evidence="5" id="KW-0645">Protease</keyword>
<evidence type="ECO:0000313" key="16">
    <source>
        <dbReference type="Proteomes" id="UP000178509"/>
    </source>
</evidence>
<dbReference type="InterPro" id="IPR044537">
    <property type="entry name" value="Rip2-like"/>
</dbReference>
<proteinExistence type="inferred from homology"/>
<dbReference type="GO" id="GO:0008237">
    <property type="term" value="F:metallopeptidase activity"/>
    <property type="evidence" value="ECO:0007669"/>
    <property type="project" value="UniProtKB-KW"/>
</dbReference>
<evidence type="ECO:0000256" key="3">
    <source>
        <dbReference type="ARBA" id="ARBA00007931"/>
    </source>
</evidence>
<dbReference type="InterPro" id="IPR008915">
    <property type="entry name" value="Peptidase_M50"/>
</dbReference>
<evidence type="ECO:0000256" key="4">
    <source>
        <dbReference type="ARBA" id="ARBA00022475"/>
    </source>
</evidence>
<keyword evidence="12 13" id="KW-0472">Membrane</keyword>
<evidence type="ECO:0000256" key="8">
    <source>
        <dbReference type="ARBA" id="ARBA00022801"/>
    </source>
</evidence>
<dbReference type="GO" id="GO:0005886">
    <property type="term" value="C:plasma membrane"/>
    <property type="evidence" value="ECO:0007669"/>
    <property type="project" value="UniProtKB-SubCell"/>
</dbReference>
<dbReference type="GO" id="GO:0046872">
    <property type="term" value="F:metal ion binding"/>
    <property type="evidence" value="ECO:0007669"/>
    <property type="project" value="UniProtKB-KW"/>
</dbReference>
<keyword evidence="8" id="KW-0378">Hydrolase</keyword>
<comment type="caution">
    <text evidence="15">The sequence shown here is derived from an EMBL/GenBank/DDBJ whole genome shotgun (WGS) entry which is preliminary data.</text>
</comment>
<comment type="cofactor">
    <cofactor evidence="1">
        <name>Zn(2+)</name>
        <dbReference type="ChEBI" id="CHEBI:29105"/>
    </cofactor>
</comment>
<dbReference type="AlphaFoldDB" id="A0A1G2HG48"/>
<dbReference type="Pfam" id="PF02163">
    <property type="entry name" value="Peptidase_M50"/>
    <property type="match status" value="1"/>
</dbReference>
<evidence type="ECO:0000259" key="14">
    <source>
        <dbReference type="Pfam" id="PF02163"/>
    </source>
</evidence>
<feature type="transmembrane region" description="Helical" evidence="13">
    <location>
        <begin position="170"/>
        <end position="187"/>
    </location>
</feature>
<evidence type="ECO:0000256" key="12">
    <source>
        <dbReference type="ARBA" id="ARBA00023136"/>
    </source>
</evidence>
<reference evidence="15 16" key="1">
    <citation type="journal article" date="2016" name="Nat. Commun.">
        <title>Thousands of microbial genomes shed light on interconnected biogeochemical processes in an aquifer system.</title>
        <authorList>
            <person name="Anantharaman K."/>
            <person name="Brown C.T."/>
            <person name="Hug L.A."/>
            <person name="Sharon I."/>
            <person name="Castelle C.J."/>
            <person name="Probst A.J."/>
            <person name="Thomas B.C."/>
            <person name="Singh A."/>
            <person name="Wilkins M.J."/>
            <person name="Karaoz U."/>
            <person name="Brodie E.L."/>
            <person name="Williams K.H."/>
            <person name="Hubbard S.S."/>
            <person name="Banfield J.F."/>
        </authorList>
    </citation>
    <scope>NUCLEOTIDE SEQUENCE [LARGE SCALE GENOMIC DNA]</scope>
</reference>
<keyword evidence="11" id="KW-0482">Metalloprotease</keyword>
<gene>
    <name evidence="15" type="ORF">A3H51_03125</name>
</gene>
<feature type="transmembrane region" description="Helical" evidence="13">
    <location>
        <begin position="5"/>
        <end position="27"/>
    </location>
</feature>
<evidence type="ECO:0000256" key="9">
    <source>
        <dbReference type="ARBA" id="ARBA00022833"/>
    </source>
</evidence>
<dbReference type="GO" id="GO:0006508">
    <property type="term" value="P:proteolysis"/>
    <property type="evidence" value="ECO:0007669"/>
    <property type="project" value="UniProtKB-KW"/>
</dbReference>
<dbReference type="Proteomes" id="UP000178509">
    <property type="component" value="Unassembled WGS sequence"/>
</dbReference>
<dbReference type="STRING" id="1802164.A3H51_03125"/>
<comment type="subcellular location">
    <subcellularLocation>
        <location evidence="2">Cell membrane</location>
        <topology evidence="2">Multi-pass membrane protein</topology>
    </subcellularLocation>
</comment>
<evidence type="ECO:0000256" key="1">
    <source>
        <dbReference type="ARBA" id="ARBA00001947"/>
    </source>
</evidence>
<accession>A0A1G2HG48</accession>
<evidence type="ECO:0000313" key="15">
    <source>
        <dbReference type="EMBL" id="OGZ61462.1"/>
    </source>
</evidence>
<feature type="transmembrane region" description="Helical" evidence="13">
    <location>
        <begin position="47"/>
        <end position="69"/>
    </location>
</feature>
<sequence>MLYTVYFIAVFIFSIICHEVAHGWAALRAGDDTAKNAGRLTLRPGSHIDPVGSILLPGLLILTGMHFVIGWAKPVPVDARNFRKYRSGMFWVSFAGIATNFLIAGIGVLIWRTLDLVLASFMGAGIYPFIFANIVLGVFNLLPIPPLDGSRLFGSLFGIPASFMQKIERFGFFILLYLFIYSFFFNARLLNNFFKLIFTLLSWLIGLDIELTT</sequence>
<dbReference type="PANTHER" id="PTHR35864:SF1">
    <property type="entry name" value="ZINC METALLOPROTEASE YWHC-RELATED"/>
    <property type="match status" value="1"/>
</dbReference>
<evidence type="ECO:0000256" key="7">
    <source>
        <dbReference type="ARBA" id="ARBA00022723"/>
    </source>
</evidence>
<evidence type="ECO:0000256" key="13">
    <source>
        <dbReference type="SAM" id="Phobius"/>
    </source>
</evidence>
<dbReference type="PANTHER" id="PTHR35864">
    <property type="entry name" value="ZINC METALLOPROTEASE MJ0611-RELATED"/>
    <property type="match status" value="1"/>
</dbReference>
<evidence type="ECO:0000256" key="5">
    <source>
        <dbReference type="ARBA" id="ARBA00022670"/>
    </source>
</evidence>
<feature type="transmembrane region" description="Helical" evidence="13">
    <location>
        <begin position="117"/>
        <end position="142"/>
    </location>
</feature>
<evidence type="ECO:0000256" key="10">
    <source>
        <dbReference type="ARBA" id="ARBA00022989"/>
    </source>
</evidence>
<dbReference type="InterPro" id="IPR052348">
    <property type="entry name" value="Metallopeptidase_M50B"/>
</dbReference>
<feature type="transmembrane region" description="Helical" evidence="13">
    <location>
        <begin position="90"/>
        <end position="111"/>
    </location>
</feature>
<evidence type="ECO:0000256" key="6">
    <source>
        <dbReference type="ARBA" id="ARBA00022692"/>
    </source>
</evidence>
<keyword evidence="10 13" id="KW-1133">Transmembrane helix</keyword>
<evidence type="ECO:0000256" key="11">
    <source>
        <dbReference type="ARBA" id="ARBA00023049"/>
    </source>
</evidence>
<keyword evidence="4" id="KW-1003">Cell membrane</keyword>
<organism evidence="15 16">
    <name type="scientific">Candidatus Spechtbacteria bacterium RIFCSPLOWO2_02_FULL_38_8</name>
    <dbReference type="NCBI Taxonomy" id="1802164"/>
    <lineage>
        <taxon>Bacteria</taxon>
        <taxon>Candidatus Spechtiibacteriota</taxon>
    </lineage>
</organism>
<comment type="similarity">
    <text evidence="3">Belongs to the peptidase M50B family.</text>
</comment>
<name>A0A1G2HG48_9BACT</name>
<protein>
    <recommendedName>
        <fullName evidence="14">Peptidase M50 domain-containing protein</fullName>
    </recommendedName>
</protein>
<evidence type="ECO:0000256" key="2">
    <source>
        <dbReference type="ARBA" id="ARBA00004651"/>
    </source>
</evidence>
<feature type="domain" description="Peptidase M50" evidence="14">
    <location>
        <begin position="128"/>
        <end position="177"/>
    </location>
</feature>
<dbReference type="CDD" id="cd06158">
    <property type="entry name" value="S2P-M50_like_1"/>
    <property type="match status" value="1"/>
</dbReference>
<keyword evidence="7" id="KW-0479">Metal-binding</keyword>